<accession>A0ABQ5DH19</accession>
<comment type="caution">
    <text evidence="3">The sequence shown here is derived from an EMBL/GenBank/DDBJ whole genome shotgun (WGS) entry which is preliminary data.</text>
</comment>
<organism evidence="3 4">
    <name type="scientific">Tanacetum coccineum</name>
    <dbReference type="NCBI Taxonomy" id="301880"/>
    <lineage>
        <taxon>Eukaryota</taxon>
        <taxon>Viridiplantae</taxon>
        <taxon>Streptophyta</taxon>
        <taxon>Embryophyta</taxon>
        <taxon>Tracheophyta</taxon>
        <taxon>Spermatophyta</taxon>
        <taxon>Magnoliopsida</taxon>
        <taxon>eudicotyledons</taxon>
        <taxon>Gunneridae</taxon>
        <taxon>Pentapetalae</taxon>
        <taxon>asterids</taxon>
        <taxon>campanulids</taxon>
        <taxon>Asterales</taxon>
        <taxon>Asteraceae</taxon>
        <taxon>Asteroideae</taxon>
        <taxon>Anthemideae</taxon>
        <taxon>Anthemidinae</taxon>
        <taxon>Tanacetum</taxon>
    </lineage>
</organism>
<reference evidence="3" key="1">
    <citation type="journal article" date="2022" name="Int. J. Mol. Sci.">
        <title>Draft Genome of Tanacetum Coccineum: Genomic Comparison of Closely Related Tanacetum-Family Plants.</title>
        <authorList>
            <person name="Yamashiro T."/>
            <person name="Shiraishi A."/>
            <person name="Nakayama K."/>
            <person name="Satake H."/>
        </authorList>
    </citation>
    <scope>NUCLEOTIDE SEQUENCE</scope>
</reference>
<dbReference type="EMBL" id="BQNB010015108">
    <property type="protein sequence ID" value="GJT36114.1"/>
    <property type="molecule type" value="Genomic_DNA"/>
</dbReference>
<name>A0ABQ5DH19_9ASTR</name>
<keyword evidence="4" id="KW-1185">Reference proteome</keyword>
<evidence type="ECO:0000256" key="2">
    <source>
        <dbReference type="SAM" id="Phobius"/>
    </source>
</evidence>
<evidence type="ECO:0000313" key="4">
    <source>
        <dbReference type="Proteomes" id="UP001151760"/>
    </source>
</evidence>
<evidence type="ECO:0000256" key="1">
    <source>
        <dbReference type="SAM" id="MobiDB-lite"/>
    </source>
</evidence>
<sequence>MTLLISGRVTVNAARVNRPVLSNQTSQVHTEAYEHRGILDSGCSGAPMTDAEELLVVSSTFLNSRLDPEHNATKEHQGPVPTKTPTSTNPVNTGSSDFNTGDEQVSPGHIEAVAPSAHNVEEVFSDDDDDEMPEIRIYDKSSEVFKKNLLKFKLQQVWVLGLTFTQCAKVIAELEAVYQVVLAFASFMGFIFYSRWMLKSFLYGTMMRRFMVSQPPGFVDPDQSYKRFLYKLVRRVMACTSS</sequence>
<keyword evidence="2" id="KW-0812">Transmembrane</keyword>
<feature type="transmembrane region" description="Helical" evidence="2">
    <location>
        <begin position="176"/>
        <end position="198"/>
    </location>
</feature>
<reference evidence="3" key="2">
    <citation type="submission" date="2022-01" db="EMBL/GenBank/DDBJ databases">
        <authorList>
            <person name="Yamashiro T."/>
            <person name="Shiraishi A."/>
            <person name="Satake H."/>
            <person name="Nakayama K."/>
        </authorList>
    </citation>
    <scope>NUCLEOTIDE SEQUENCE</scope>
</reference>
<gene>
    <name evidence="3" type="ORF">Tco_0926533</name>
</gene>
<keyword evidence="2" id="KW-0472">Membrane</keyword>
<keyword evidence="2" id="KW-1133">Transmembrane helix</keyword>
<evidence type="ECO:0000313" key="3">
    <source>
        <dbReference type="EMBL" id="GJT36114.1"/>
    </source>
</evidence>
<protein>
    <submittedName>
        <fullName evidence="3">Uncharacterized protein</fullName>
    </submittedName>
</protein>
<dbReference type="Proteomes" id="UP001151760">
    <property type="component" value="Unassembled WGS sequence"/>
</dbReference>
<proteinExistence type="predicted"/>
<feature type="region of interest" description="Disordered" evidence="1">
    <location>
        <begin position="69"/>
        <end position="91"/>
    </location>
</feature>